<protein>
    <submittedName>
        <fullName evidence="1">Uncharacterized protein</fullName>
    </submittedName>
</protein>
<dbReference type="OrthoDB" id="7816979at2"/>
<evidence type="ECO:0000313" key="2">
    <source>
        <dbReference type="Proteomes" id="UP000006833"/>
    </source>
</evidence>
<organism evidence="1 2">
    <name type="scientific">Dinoroseobacter shibae (strain DSM 16493 / NCIMB 14021 / DFL 12)</name>
    <dbReference type="NCBI Taxonomy" id="398580"/>
    <lineage>
        <taxon>Bacteria</taxon>
        <taxon>Pseudomonadati</taxon>
        <taxon>Pseudomonadota</taxon>
        <taxon>Alphaproteobacteria</taxon>
        <taxon>Rhodobacterales</taxon>
        <taxon>Roseobacteraceae</taxon>
        <taxon>Dinoroseobacter</taxon>
    </lineage>
</organism>
<accession>A8LJE0</accession>
<gene>
    <name evidence="1" type="ordered locus">Dshi_1420</name>
</gene>
<dbReference type="EMBL" id="CP000830">
    <property type="protein sequence ID" value="ABV93162.1"/>
    <property type="molecule type" value="Genomic_DNA"/>
</dbReference>
<keyword evidence="2" id="KW-1185">Reference proteome</keyword>
<dbReference type="AlphaFoldDB" id="A8LJE0"/>
<dbReference type="STRING" id="398580.Dshi_1420"/>
<dbReference type="RefSeq" id="WP_012178092.1">
    <property type="nucleotide sequence ID" value="NC_009952.1"/>
</dbReference>
<sequence>MQIAFHIGAHSTDDDLLLSCLRQNAGLLAQNGVLAPSADQYRTVLREAVRRLQGAQSDPAGEEAVLEAILNGMDGRRLVMSSENFICVPQVVFDDAAFYGKMEQKAAWLRNVFPSQEVSFHIGLRSPATLVPALFDRCGKGDFPAFLNGINLDELSWFDVIRRLRFAVPDAPITAWCNEDTPLIWPEVLTEVAGMPAQTDLKGQHARLRAVLSEDGLKRYLAYLDHHPQITVAQRRWAAISFLDRFGNTEEMEVDYNLPGWTQERIEALDMVYEEDLEDIMTLPDITVIRP</sequence>
<dbReference type="eggNOG" id="ENOG502Z7JV">
    <property type="taxonomic scope" value="Bacteria"/>
</dbReference>
<dbReference type="HOGENOM" id="CLU_955920_0_0_5"/>
<dbReference type="KEGG" id="dsh:Dshi_1420"/>
<reference evidence="2" key="1">
    <citation type="journal article" date="2010" name="ISME J.">
        <title>The complete genome sequence of the algal symbiont Dinoroseobacter shibae: a hitchhiker's guide to life in the sea.</title>
        <authorList>
            <person name="Wagner-Dobler I."/>
            <person name="Ballhausen B."/>
            <person name="Berger M."/>
            <person name="Brinkhoff T."/>
            <person name="Buchholz I."/>
            <person name="Bunk B."/>
            <person name="Cypionka H."/>
            <person name="Daniel R."/>
            <person name="Drepper T."/>
            <person name="Gerdts G."/>
            <person name="Hahnke S."/>
            <person name="Han C."/>
            <person name="Jahn D."/>
            <person name="Kalhoefer D."/>
            <person name="Kiss H."/>
            <person name="Klenk H.P."/>
            <person name="Kyrpides N."/>
            <person name="Liebl W."/>
            <person name="Liesegang H."/>
            <person name="Meincke L."/>
            <person name="Pati A."/>
            <person name="Petersen J."/>
            <person name="Piekarski T."/>
            <person name="Pommerenke C."/>
            <person name="Pradella S."/>
            <person name="Pukall R."/>
            <person name="Rabus R."/>
            <person name="Stackebrandt E."/>
            <person name="Thole S."/>
            <person name="Thompson L."/>
            <person name="Tielen P."/>
            <person name="Tomasch J."/>
            <person name="von Jan M."/>
            <person name="Wanphrut N."/>
            <person name="Wichels A."/>
            <person name="Zech H."/>
            <person name="Simon M."/>
        </authorList>
    </citation>
    <scope>NUCLEOTIDE SEQUENCE [LARGE SCALE GENOMIC DNA]</scope>
    <source>
        <strain evidence="2">DSM 16493 / NCIMB 14021 / DFL 12</strain>
    </source>
</reference>
<dbReference type="Proteomes" id="UP000006833">
    <property type="component" value="Chromosome"/>
</dbReference>
<name>A8LJE0_DINSH</name>
<evidence type="ECO:0000313" key="1">
    <source>
        <dbReference type="EMBL" id="ABV93162.1"/>
    </source>
</evidence>
<proteinExistence type="predicted"/>